<accession>A0A095UPL7</accession>
<protein>
    <submittedName>
        <fullName evidence="1">Uncharacterized protein</fullName>
    </submittedName>
</protein>
<organism evidence="1 2">
    <name type="scientific">Alcanivorax nanhaiticus</name>
    <dbReference type="NCBI Taxonomy" id="1177154"/>
    <lineage>
        <taxon>Bacteria</taxon>
        <taxon>Pseudomonadati</taxon>
        <taxon>Pseudomonadota</taxon>
        <taxon>Gammaproteobacteria</taxon>
        <taxon>Oceanospirillales</taxon>
        <taxon>Alcanivoracaceae</taxon>
        <taxon>Alcanivorax</taxon>
    </lineage>
</organism>
<evidence type="ECO:0000313" key="1">
    <source>
        <dbReference type="EMBL" id="KGD64470.1"/>
    </source>
</evidence>
<gene>
    <name evidence="1" type="ORF">Y5S_02225</name>
</gene>
<keyword evidence="2" id="KW-1185">Reference proteome</keyword>
<sequence length="77" mass="8065">MGERFKGHGELVIADLLCLATINGEGSGETPTGVLGKWAIALNLCHASMGSHRRSDAPLREAKPLEGSAYSIGQGFL</sequence>
<name>A0A095UPL7_9GAMM</name>
<dbReference type="PATRIC" id="fig|1177154.3.peg.2264"/>
<dbReference type="EMBL" id="ARXV01000008">
    <property type="protein sequence ID" value="KGD64470.1"/>
    <property type="molecule type" value="Genomic_DNA"/>
</dbReference>
<dbReference type="Proteomes" id="UP000029444">
    <property type="component" value="Unassembled WGS sequence"/>
</dbReference>
<evidence type="ECO:0000313" key="2">
    <source>
        <dbReference type="Proteomes" id="UP000029444"/>
    </source>
</evidence>
<proteinExistence type="predicted"/>
<comment type="caution">
    <text evidence="1">The sequence shown here is derived from an EMBL/GenBank/DDBJ whole genome shotgun (WGS) entry which is preliminary data.</text>
</comment>
<dbReference type="AlphaFoldDB" id="A0A095UPL7"/>
<reference evidence="1 2" key="1">
    <citation type="submission" date="2012-09" db="EMBL/GenBank/DDBJ databases">
        <title>Genome Sequence of alkane-degrading Bacterium Alcanivorax sp. 19-m-6.</title>
        <authorList>
            <person name="Lai Q."/>
            <person name="Shao Z."/>
        </authorList>
    </citation>
    <scope>NUCLEOTIDE SEQUENCE [LARGE SCALE GENOMIC DNA]</scope>
    <source>
        <strain evidence="1 2">19-m-6</strain>
    </source>
</reference>